<dbReference type="PANTHER" id="PTHR30383:SF5">
    <property type="entry name" value="SGNH HYDROLASE-TYPE ESTERASE DOMAIN-CONTAINING PROTEIN"/>
    <property type="match status" value="1"/>
</dbReference>
<dbReference type="InterPro" id="IPR036514">
    <property type="entry name" value="SGNH_hydro_sf"/>
</dbReference>
<comment type="caution">
    <text evidence="1">The sequence shown here is derived from an EMBL/GenBank/DDBJ whole genome shotgun (WGS) entry which is preliminary data.</text>
</comment>
<dbReference type="EMBL" id="SODV01000002">
    <property type="protein sequence ID" value="TDW96927.1"/>
    <property type="molecule type" value="Genomic_DNA"/>
</dbReference>
<dbReference type="InterPro" id="IPR051532">
    <property type="entry name" value="Ester_Hydrolysis_Enzymes"/>
</dbReference>
<keyword evidence="2" id="KW-1185">Reference proteome</keyword>
<proteinExistence type="predicted"/>
<dbReference type="GO" id="GO:0004622">
    <property type="term" value="F:phosphatidylcholine lysophospholipase activity"/>
    <property type="evidence" value="ECO:0007669"/>
    <property type="project" value="TreeGrafter"/>
</dbReference>
<dbReference type="Proteomes" id="UP000294498">
    <property type="component" value="Unassembled WGS sequence"/>
</dbReference>
<evidence type="ECO:0000313" key="2">
    <source>
        <dbReference type="Proteomes" id="UP000294498"/>
    </source>
</evidence>
<dbReference type="InterPro" id="IPR011990">
    <property type="entry name" value="TPR-like_helical_dom_sf"/>
</dbReference>
<name>A0A4R8DHE1_9BACT</name>
<dbReference type="RefSeq" id="WP_133998242.1">
    <property type="nucleotide sequence ID" value="NZ_SODV01000002.1"/>
</dbReference>
<dbReference type="AlphaFoldDB" id="A0A4R8DHE1"/>
<keyword evidence="1" id="KW-0378">Hydrolase</keyword>
<reference evidence="1 2" key="1">
    <citation type="submission" date="2019-03" db="EMBL/GenBank/DDBJ databases">
        <title>Genomic Encyclopedia of Type Strains, Phase IV (KMG-IV): sequencing the most valuable type-strain genomes for metagenomic binning, comparative biology and taxonomic classification.</title>
        <authorList>
            <person name="Goeker M."/>
        </authorList>
    </citation>
    <scope>NUCLEOTIDE SEQUENCE [LARGE SCALE GENOMIC DNA]</scope>
    <source>
        <strain evidence="1 2">DSM 100059</strain>
    </source>
</reference>
<dbReference type="PANTHER" id="PTHR30383">
    <property type="entry name" value="THIOESTERASE 1/PROTEASE 1/LYSOPHOSPHOLIPASE L1"/>
    <property type="match status" value="1"/>
</dbReference>
<accession>A0A4R8DHE1</accession>
<dbReference type="SUPFAM" id="SSF52266">
    <property type="entry name" value="SGNH hydrolase"/>
    <property type="match status" value="1"/>
</dbReference>
<dbReference type="OrthoDB" id="239390at2"/>
<gene>
    <name evidence="1" type="ORF">EDB95_4763</name>
</gene>
<organism evidence="1 2">
    <name type="scientific">Dinghuibacter silviterrae</name>
    <dbReference type="NCBI Taxonomy" id="1539049"/>
    <lineage>
        <taxon>Bacteria</taxon>
        <taxon>Pseudomonadati</taxon>
        <taxon>Bacteroidota</taxon>
        <taxon>Chitinophagia</taxon>
        <taxon>Chitinophagales</taxon>
        <taxon>Chitinophagaceae</taxon>
        <taxon>Dinghuibacter</taxon>
    </lineage>
</organism>
<protein>
    <submittedName>
        <fullName evidence="1">GDSL-like lipase/acylhydrolase family protein</fullName>
    </submittedName>
</protein>
<dbReference type="Gene3D" id="3.40.50.1110">
    <property type="entry name" value="SGNH hydrolase"/>
    <property type="match status" value="1"/>
</dbReference>
<sequence>MVKRALSYKRVAVILPFLLLCLLELGLRVCHYGRDLSLFIDDPQDHRYLVFNPDAPRRYLPGRPAPADADPFLKVKAPGSLRIFVLGESNGYPYPRNASFHRWLQYRLMHTFPGRTIEVVNLSLTDADSYTVLGFARELAPYRPDAVLIYTGHNEYGEAPAGSILQWLRGQRTFQLVSSWFTRKKEDLRANIAYGSAPYWRGVTRFDQNMRATLSLLGAQRIPVFLSNLVSNDKDLEPFASAPGGSSFDRVFDDGLRAFRARDSSAAAGAFLRADTLFPGHALCCFYLGRLAYAREDYAAARTWLGKARDLDELRFRAPDTLNRLIASLCKEFPDAHLVDTKDVFQKNSTGGIPGDELFLDHLHPNLDGYRLMSDAFYKALAVQGFAGSSAVCTMPITRVDSLVGVDKAWRLKGQWPFPPGTPRDPVRVATVEEELAFNIVFRHKPWSDAMGDLYDYYIKEKDLAGARTVKEALALDHQRAFLAN</sequence>
<evidence type="ECO:0000313" key="1">
    <source>
        <dbReference type="EMBL" id="TDW96927.1"/>
    </source>
</evidence>
<dbReference type="SUPFAM" id="SSF48452">
    <property type="entry name" value="TPR-like"/>
    <property type="match status" value="1"/>
</dbReference>